<dbReference type="SUPFAM" id="SSF53474">
    <property type="entry name" value="alpha/beta-Hydrolases"/>
    <property type="match status" value="1"/>
</dbReference>
<feature type="region of interest" description="Disordered" evidence="1">
    <location>
        <begin position="16"/>
        <end position="44"/>
    </location>
</feature>
<dbReference type="Gene3D" id="3.40.50.1820">
    <property type="entry name" value="alpha/beta hydrolase"/>
    <property type="match status" value="1"/>
</dbReference>
<dbReference type="RefSeq" id="WP_007793195.1">
    <property type="nucleotide sequence ID" value="NZ_DS022276.1"/>
</dbReference>
<dbReference type="ESTHER" id="9rhob-q0flx2">
    <property type="family name" value="6_AlphaBeta_hydrolase"/>
</dbReference>
<keyword evidence="2" id="KW-0378">Hydrolase</keyword>
<comment type="caution">
    <text evidence="2">The sequence shown here is derived from an EMBL/GenBank/DDBJ whole genome shotgun (WGS) entry which is preliminary data.</text>
</comment>
<dbReference type="InterPro" id="IPR029058">
    <property type="entry name" value="AB_hydrolase_fold"/>
</dbReference>
<dbReference type="AlphaFoldDB" id="Q0FLX2"/>
<evidence type="ECO:0000313" key="2">
    <source>
        <dbReference type="EMBL" id="EAU45226.1"/>
    </source>
</evidence>
<dbReference type="HOGENOM" id="CLU_865207_0_0_5"/>
<accession>Q0FLX2</accession>
<reference evidence="2 3" key="1">
    <citation type="journal article" date="2010" name="J. Bacteriol.">
        <title>Genome sequences of Pelagibaca bermudensis HTCC2601T and Maritimibacter alkaliphilus HTCC2654T, the type strains of two marine Roseobacter genera.</title>
        <authorList>
            <person name="Thrash J.C."/>
            <person name="Cho J.C."/>
            <person name="Ferriera S."/>
            <person name="Johnson J."/>
            <person name="Vergin K.L."/>
            <person name="Giovannoni S.J."/>
        </authorList>
    </citation>
    <scope>NUCLEOTIDE SEQUENCE [LARGE SCALE GENOMIC DNA]</scope>
    <source>
        <strain evidence="3">DSM 26914 / JCM 13377 / KCTC 12554 / HTCC2601</strain>
    </source>
</reference>
<gene>
    <name evidence="2" type="ORF">R2601_10364</name>
</gene>
<dbReference type="Proteomes" id="UP000006230">
    <property type="component" value="Unassembled WGS sequence"/>
</dbReference>
<dbReference type="EMBL" id="AATQ01000030">
    <property type="protein sequence ID" value="EAU45226.1"/>
    <property type="molecule type" value="Genomic_DNA"/>
</dbReference>
<name>Q0FLX2_SALBH</name>
<organism evidence="2 3">
    <name type="scientific">Salipiger bermudensis (strain DSM 26914 / JCM 13377 / KCTC 12554 / HTCC2601)</name>
    <name type="common">Pelagibaca bermudensis</name>
    <dbReference type="NCBI Taxonomy" id="314265"/>
    <lineage>
        <taxon>Bacteria</taxon>
        <taxon>Pseudomonadati</taxon>
        <taxon>Pseudomonadota</taxon>
        <taxon>Alphaproteobacteria</taxon>
        <taxon>Rhodobacterales</taxon>
        <taxon>Roseobacteraceae</taxon>
        <taxon>Salipiger</taxon>
    </lineage>
</organism>
<dbReference type="OrthoDB" id="7877130at2"/>
<sequence>MDKALDSYSPDITGMTFAETGAGQMPTYGQTPERRAGLSTRTSERRRKALLAAAKLAPGLTARHLAKRYLCSAANIDRARLCGAGKAEFLPSGEAAAVLRHAPMAEPTGQRILLVHGHDGNVRQFGRMIRALQNAGAEVDALLLPGHIEPDRDPCSIADITRAIHDCARTHGPYDGAIAHCVSANGLIFALEDGLECGRVVLISAPLDQRKLLRLGGSQYGIEGDCLERFVDEVVRLSAPYPAEAPWRAIAATRSEPMLAVHARNDYAAPAEDLEPLADVWAEGRIEIFENADHNTIVGQSAPVQCITDFLTRDFRQPDEAGAS</sequence>
<dbReference type="STRING" id="314265.R2601_10364"/>
<dbReference type="eggNOG" id="COG1073">
    <property type="taxonomic scope" value="Bacteria"/>
</dbReference>
<evidence type="ECO:0000256" key="1">
    <source>
        <dbReference type="SAM" id="MobiDB-lite"/>
    </source>
</evidence>
<proteinExistence type="predicted"/>
<keyword evidence="3" id="KW-1185">Reference proteome</keyword>
<dbReference type="GO" id="GO:0016787">
    <property type="term" value="F:hydrolase activity"/>
    <property type="evidence" value="ECO:0007669"/>
    <property type="project" value="UniProtKB-KW"/>
</dbReference>
<evidence type="ECO:0000313" key="3">
    <source>
        <dbReference type="Proteomes" id="UP000006230"/>
    </source>
</evidence>
<protein>
    <submittedName>
        <fullName evidence="2">Hydrolase, putative</fullName>
    </submittedName>
</protein>